<evidence type="ECO:0000313" key="1">
    <source>
        <dbReference type="EnsemblPlants" id="TuG1812G0400001759.01.T02"/>
    </source>
</evidence>
<reference evidence="1" key="3">
    <citation type="submission" date="2022-06" db="UniProtKB">
        <authorList>
            <consortium name="EnsemblPlants"/>
        </authorList>
    </citation>
    <scope>IDENTIFICATION</scope>
</reference>
<dbReference type="Proteomes" id="UP000015106">
    <property type="component" value="Chromosome 4"/>
</dbReference>
<protein>
    <submittedName>
        <fullName evidence="1">Uncharacterized protein</fullName>
    </submittedName>
</protein>
<evidence type="ECO:0000313" key="2">
    <source>
        <dbReference type="Proteomes" id="UP000015106"/>
    </source>
</evidence>
<reference evidence="2" key="1">
    <citation type="journal article" date="2013" name="Nature">
        <title>Draft genome of the wheat A-genome progenitor Triticum urartu.</title>
        <authorList>
            <person name="Ling H.Q."/>
            <person name="Zhao S."/>
            <person name="Liu D."/>
            <person name="Wang J."/>
            <person name="Sun H."/>
            <person name="Zhang C."/>
            <person name="Fan H."/>
            <person name="Li D."/>
            <person name="Dong L."/>
            <person name="Tao Y."/>
            <person name="Gao C."/>
            <person name="Wu H."/>
            <person name="Li Y."/>
            <person name="Cui Y."/>
            <person name="Guo X."/>
            <person name="Zheng S."/>
            <person name="Wang B."/>
            <person name="Yu K."/>
            <person name="Liang Q."/>
            <person name="Yang W."/>
            <person name="Lou X."/>
            <person name="Chen J."/>
            <person name="Feng M."/>
            <person name="Jian J."/>
            <person name="Zhang X."/>
            <person name="Luo G."/>
            <person name="Jiang Y."/>
            <person name="Liu J."/>
            <person name="Wang Z."/>
            <person name="Sha Y."/>
            <person name="Zhang B."/>
            <person name="Wu H."/>
            <person name="Tang D."/>
            <person name="Shen Q."/>
            <person name="Xue P."/>
            <person name="Zou S."/>
            <person name="Wang X."/>
            <person name="Liu X."/>
            <person name="Wang F."/>
            <person name="Yang Y."/>
            <person name="An X."/>
            <person name="Dong Z."/>
            <person name="Zhang K."/>
            <person name="Zhang X."/>
            <person name="Luo M.C."/>
            <person name="Dvorak J."/>
            <person name="Tong Y."/>
            <person name="Wang J."/>
            <person name="Yang H."/>
            <person name="Li Z."/>
            <person name="Wang D."/>
            <person name="Zhang A."/>
            <person name="Wang J."/>
        </authorList>
    </citation>
    <scope>NUCLEOTIDE SEQUENCE</scope>
    <source>
        <strain evidence="2">cv. G1812</strain>
    </source>
</reference>
<dbReference type="AlphaFoldDB" id="A0A8R7Q5E4"/>
<sequence>STPEQDREVRWCELLRWEQQGSRGGVSASGCRRRAVWLCPIAAWYFPFLADRCFGAVGLIEDEVRLVCVCWSGCLVHAAHGVMLV</sequence>
<dbReference type="Gramene" id="TuG1812G0400001759.01.T02">
    <property type="protein sequence ID" value="TuG1812G0400001759.01.T02"/>
    <property type="gene ID" value="TuG1812G0400001759.01"/>
</dbReference>
<dbReference type="EnsemblPlants" id="TuG1812G0400001759.01.T02">
    <property type="protein sequence ID" value="TuG1812G0400001759.01.T02"/>
    <property type="gene ID" value="TuG1812G0400001759.01"/>
</dbReference>
<accession>A0A8R7Q5E4</accession>
<proteinExistence type="predicted"/>
<keyword evidence="2" id="KW-1185">Reference proteome</keyword>
<reference evidence="1" key="2">
    <citation type="submission" date="2018-03" db="EMBL/GenBank/DDBJ databases">
        <title>The Triticum urartu genome reveals the dynamic nature of wheat genome evolution.</title>
        <authorList>
            <person name="Ling H."/>
            <person name="Ma B."/>
            <person name="Shi X."/>
            <person name="Liu H."/>
            <person name="Dong L."/>
            <person name="Sun H."/>
            <person name="Cao Y."/>
            <person name="Gao Q."/>
            <person name="Zheng S."/>
            <person name="Li Y."/>
            <person name="Yu Y."/>
            <person name="Du H."/>
            <person name="Qi M."/>
            <person name="Li Y."/>
            <person name="Yu H."/>
            <person name="Cui Y."/>
            <person name="Wang N."/>
            <person name="Chen C."/>
            <person name="Wu H."/>
            <person name="Zhao Y."/>
            <person name="Zhang J."/>
            <person name="Li Y."/>
            <person name="Zhou W."/>
            <person name="Zhang B."/>
            <person name="Hu W."/>
            <person name="Eijk M."/>
            <person name="Tang J."/>
            <person name="Witsenboer H."/>
            <person name="Zhao S."/>
            <person name="Li Z."/>
            <person name="Zhang A."/>
            <person name="Wang D."/>
            <person name="Liang C."/>
        </authorList>
    </citation>
    <scope>NUCLEOTIDE SEQUENCE [LARGE SCALE GENOMIC DNA]</scope>
    <source>
        <strain evidence="1">cv. G1812</strain>
    </source>
</reference>
<organism evidence="1 2">
    <name type="scientific">Triticum urartu</name>
    <name type="common">Red wild einkorn</name>
    <name type="synonym">Crithodium urartu</name>
    <dbReference type="NCBI Taxonomy" id="4572"/>
    <lineage>
        <taxon>Eukaryota</taxon>
        <taxon>Viridiplantae</taxon>
        <taxon>Streptophyta</taxon>
        <taxon>Embryophyta</taxon>
        <taxon>Tracheophyta</taxon>
        <taxon>Spermatophyta</taxon>
        <taxon>Magnoliopsida</taxon>
        <taxon>Liliopsida</taxon>
        <taxon>Poales</taxon>
        <taxon>Poaceae</taxon>
        <taxon>BOP clade</taxon>
        <taxon>Pooideae</taxon>
        <taxon>Triticodae</taxon>
        <taxon>Triticeae</taxon>
        <taxon>Triticinae</taxon>
        <taxon>Triticum</taxon>
    </lineage>
</organism>
<name>A0A8R7Q5E4_TRIUA</name>